<evidence type="ECO:0000313" key="6">
    <source>
        <dbReference type="EMBL" id="GLB39381.1"/>
    </source>
</evidence>
<organism evidence="6 7">
    <name type="scientific">Lyophyllum shimeji</name>
    <name type="common">Hon-shimeji</name>
    <name type="synonym">Tricholoma shimeji</name>
    <dbReference type="NCBI Taxonomy" id="47721"/>
    <lineage>
        <taxon>Eukaryota</taxon>
        <taxon>Fungi</taxon>
        <taxon>Dikarya</taxon>
        <taxon>Basidiomycota</taxon>
        <taxon>Agaricomycotina</taxon>
        <taxon>Agaricomycetes</taxon>
        <taxon>Agaricomycetidae</taxon>
        <taxon>Agaricales</taxon>
        <taxon>Tricholomatineae</taxon>
        <taxon>Lyophyllaceae</taxon>
        <taxon>Lyophyllum</taxon>
    </lineage>
</organism>
<dbReference type="Proteomes" id="UP001063166">
    <property type="component" value="Unassembled WGS sequence"/>
</dbReference>
<dbReference type="AlphaFoldDB" id="A0A9P3PPG5"/>
<accession>A0A9P3PPG5</accession>
<dbReference type="OrthoDB" id="565731at2759"/>
<keyword evidence="7" id="KW-1185">Reference proteome</keyword>
<dbReference type="Gene3D" id="3.40.470.10">
    <property type="entry name" value="Uracil-DNA glycosylase-like domain"/>
    <property type="match status" value="1"/>
</dbReference>
<feature type="domain" description="Uracil-DNA glycosylase-like" evidence="5">
    <location>
        <begin position="142"/>
        <end position="299"/>
    </location>
</feature>
<evidence type="ECO:0000256" key="4">
    <source>
        <dbReference type="SAM" id="MobiDB-lite"/>
    </source>
</evidence>
<dbReference type="GO" id="GO:0006285">
    <property type="term" value="P:base-excision repair, AP site formation"/>
    <property type="evidence" value="ECO:0007669"/>
    <property type="project" value="InterPro"/>
</dbReference>
<dbReference type="InterPro" id="IPR036895">
    <property type="entry name" value="Uracil-DNA_glycosylase-like_sf"/>
</dbReference>
<proteinExistence type="predicted"/>
<dbReference type="EMBL" id="BRPK01000006">
    <property type="protein sequence ID" value="GLB39381.1"/>
    <property type="molecule type" value="Genomic_DNA"/>
</dbReference>
<evidence type="ECO:0000313" key="7">
    <source>
        <dbReference type="Proteomes" id="UP001063166"/>
    </source>
</evidence>
<dbReference type="Pfam" id="PF03167">
    <property type="entry name" value="UDG"/>
    <property type="match status" value="1"/>
</dbReference>
<evidence type="ECO:0000259" key="5">
    <source>
        <dbReference type="Pfam" id="PF03167"/>
    </source>
</evidence>
<feature type="region of interest" description="Disordered" evidence="4">
    <location>
        <begin position="87"/>
        <end position="126"/>
    </location>
</feature>
<keyword evidence="3" id="KW-0234">DNA repair</keyword>
<dbReference type="InterPro" id="IPR005122">
    <property type="entry name" value="Uracil-DNA_glycosylase-like"/>
</dbReference>
<sequence length="330" mass="36031">MHQTVDGNDESNAVAAVADEDSTVLSEFRASLASFAFSAASEASAVHKATLPSSVSKRASLKRSLTTSDADLELVRDSATDLKVEGLCDGSVTSTPTSSPSKRKRAEPRGSVSPKKKRVEPRGYASPETYAHLRELRDHITEGLDVIFCGINPGQKSAELGHHFAHPTNHFWPCLYESAQEDHTLPERFSLGLTNLVDRPTAEQNELSAAEQSAAVPTLMAKVALYRPRILCFVGLDIAKRVQKELGLPKKVEGTKLGQSKQGLQAYKVVYSDTSGARETLFYALPSTSARVVEFQKPEKVKLFTALKEFLEQVKRGEVNTDAIYAITRP</sequence>
<dbReference type="PANTHER" id="PTHR12159">
    <property type="entry name" value="G/T AND G/U MISMATCH-SPECIFIC DNA GLYCOSYLASE"/>
    <property type="match status" value="1"/>
</dbReference>
<name>A0A9P3PPG5_LYOSH</name>
<dbReference type="GO" id="GO:0004844">
    <property type="term" value="F:uracil DNA N-glycosylase activity"/>
    <property type="evidence" value="ECO:0007669"/>
    <property type="project" value="TreeGrafter"/>
</dbReference>
<feature type="compositionally biased region" description="Low complexity" evidence="4">
    <location>
        <begin position="91"/>
        <end position="100"/>
    </location>
</feature>
<dbReference type="PANTHER" id="PTHR12159:SF9">
    <property type="entry name" value="G_T MISMATCH-SPECIFIC THYMINE DNA GLYCOSYLASE"/>
    <property type="match status" value="1"/>
</dbReference>
<protein>
    <submittedName>
        <fullName evidence="6">Uracil DNA glycosylase superfamily protein</fullName>
    </submittedName>
</protein>
<keyword evidence="1" id="KW-0227">DNA damage</keyword>
<keyword evidence="2" id="KW-0378">Hydrolase</keyword>
<dbReference type="InterPro" id="IPR015637">
    <property type="entry name" value="MUG/TDG"/>
</dbReference>
<evidence type="ECO:0000256" key="1">
    <source>
        <dbReference type="ARBA" id="ARBA00022763"/>
    </source>
</evidence>
<evidence type="ECO:0000256" key="2">
    <source>
        <dbReference type="ARBA" id="ARBA00022801"/>
    </source>
</evidence>
<dbReference type="GO" id="GO:0008263">
    <property type="term" value="F:pyrimidine-specific mismatch base pair DNA N-glycosylase activity"/>
    <property type="evidence" value="ECO:0007669"/>
    <property type="project" value="TreeGrafter"/>
</dbReference>
<reference evidence="6" key="1">
    <citation type="submission" date="2022-07" db="EMBL/GenBank/DDBJ databases">
        <title>The genome of Lyophyllum shimeji provides insight into the initial evolution of ectomycorrhizal fungal genome.</title>
        <authorList>
            <person name="Kobayashi Y."/>
            <person name="Shibata T."/>
            <person name="Hirakawa H."/>
            <person name="Shigenobu S."/>
            <person name="Nishiyama T."/>
            <person name="Yamada A."/>
            <person name="Hasebe M."/>
            <person name="Kawaguchi M."/>
        </authorList>
    </citation>
    <scope>NUCLEOTIDE SEQUENCE</scope>
    <source>
        <strain evidence="6">AT787</strain>
    </source>
</reference>
<evidence type="ECO:0000256" key="3">
    <source>
        <dbReference type="ARBA" id="ARBA00023204"/>
    </source>
</evidence>
<gene>
    <name evidence="6" type="primary">thp1</name>
    <name evidence="6" type="ORF">LshimejAT787_0605430</name>
</gene>
<dbReference type="CDD" id="cd10028">
    <property type="entry name" value="UDG-F2_TDG_MUG"/>
    <property type="match status" value="1"/>
</dbReference>
<dbReference type="SUPFAM" id="SSF52141">
    <property type="entry name" value="Uracil-DNA glycosylase-like"/>
    <property type="match status" value="1"/>
</dbReference>
<comment type="caution">
    <text evidence="6">The sequence shown here is derived from an EMBL/GenBank/DDBJ whole genome shotgun (WGS) entry which is preliminary data.</text>
</comment>